<comment type="caution">
    <text evidence="1">The sequence shown here is derived from an EMBL/GenBank/DDBJ whole genome shotgun (WGS) entry which is preliminary data.</text>
</comment>
<evidence type="ECO:0000313" key="2">
    <source>
        <dbReference type="Proteomes" id="UP000821865"/>
    </source>
</evidence>
<protein>
    <submittedName>
        <fullName evidence="1">Uncharacterized protein</fullName>
    </submittedName>
</protein>
<proteinExistence type="predicted"/>
<dbReference type="EMBL" id="CM023477">
    <property type="protein sequence ID" value="KAH7937824.1"/>
    <property type="molecule type" value="Genomic_DNA"/>
</dbReference>
<dbReference type="Proteomes" id="UP000821865">
    <property type="component" value="Chromosome 8"/>
</dbReference>
<keyword evidence="2" id="KW-1185">Reference proteome</keyword>
<evidence type="ECO:0000313" key="1">
    <source>
        <dbReference type="EMBL" id="KAH7937824.1"/>
    </source>
</evidence>
<gene>
    <name evidence="1" type="ORF">HPB49_016516</name>
</gene>
<accession>A0ACB8CAC2</accession>
<sequence length="537" mass="60483">MGGGVVEYLASRWCQLWWANRTFVEDGEARRTGRLYAGVAGQAALVFDACEDVLRHGNRDIEPIAAMLRGAGLTWPHVNEEMNVLKALAFMDETLDWAVLFDFERVPRRETTCRHPAGTRSRRFHTRGGGDYVVRVKVSRHFLPLRRLVTDMMARGRFDAYLELLFVTLVDRELKPVPVAEETKVIEKEDVPYLVEAAKNTTSQPLCTTTEGVVLLTPWLTADVWQKFLVGQYGFDPGRPVHMEIVCPELFRVFFRSERTARAAHRAPRPQWFIAQVVSWYALQTCVMFAYAPVVELMYANSTVAAEAHGRACLDLSTSFSGTAYGFLALPRDRFEDAYWETRSIVNRVTDSFLGDFVGSHWRSSDARGVRLLSRNRLAISLLRHAVDVFSSWATYYPARSSFLAVWQWASSGRVSEVFLPRRRESDASCCVREGGVSALVSASSTGVACCGLFDELVATADWNALAWEKIDDDTSNGSRPYLVQPIAWNVPFFAPGLTVSLTLVYAQQRTYNVESLCRVAALFLLARDHEESIRIG</sequence>
<reference evidence="1" key="1">
    <citation type="submission" date="2020-05" db="EMBL/GenBank/DDBJ databases">
        <title>Large-scale comparative analyses of tick genomes elucidate their genetic diversity and vector capacities.</title>
        <authorList>
            <person name="Jia N."/>
            <person name="Wang J."/>
            <person name="Shi W."/>
            <person name="Du L."/>
            <person name="Sun Y."/>
            <person name="Zhan W."/>
            <person name="Jiang J."/>
            <person name="Wang Q."/>
            <person name="Zhang B."/>
            <person name="Ji P."/>
            <person name="Sakyi L.B."/>
            <person name="Cui X."/>
            <person name="Yuan T."/>
            <person name="Jiang B."/>
            <person name="Yang W."/>
            <person name="Lam T.T.-Y."/>
            <person name="Chang Q."/>
            <person name="Ding S."/>
            <person name="Wang X."/>
            <person name="Zhu J."/>
            <person name="Ruan X."/>
            <person name="Zhao L."/>
            <person name="Wei J."/>
            <person name="Que T."/>
            <person name="Du C."/>
            <person name="Cheng J."/>
            <person name="Dai P."/>
            <person name="Han X."/>
            <person name="Huang E."/>
            <person name="Gao Y."/>
            <person name="Liu J."/>
            <person name="Shao H."/>
            <person name="Ye R."/>
            <person name="Li L."/>
            <person name="Wei W."/>
            <person name="Wang X."/>
            <person name="Wang C."/>
            <person name="Yang T."/>
            <person name="Huo Q."/>
            <person name="Li W."/>
            <person name="Guo W."/>
            <person name="Chen H."/>
            <person name="Zhou L."/>
            <person name="Ni X."/>
            <person name="Tian J."/>
            <person name="Zhou Y."/>
            <person name="Sheng Y."/>
            <person name="Liu T."/>
            <person name="Pan Y."/>
            <person name="Xia L."/>
            <person name="Li J."/>
            <person name="Zhao F."/>
            <person name="Cao W."/>
        </authorList>
    </citation>
    <scope>NUCLEOTIDE SEQUENCE</scope>
    <source>
        <strain evidence="1">Dsil-2018</strain>
    </source>
</reference>
<organism evidence="1 2">
    <name type="scientific">Dermacentor silvarum</name>
    <name type="common">Tick</name>
    <dbReference type="NCBI Taxonomy" id="543639"/>
    <lineage>
        <taxon>Eukaryota</taxon>
        <taxon>Metazoa</taxon>
        <taxon>Ecdysozoa</taxon>
        <taxon>Arthropoda</taxon>
        <taxon>Chelicerata</taxon>
        <taxon>Arachnida</taxon>
        <taxon>Acari</taxon>
        <taxon>Parasitiformes</taxon>
        <taxon>Ixodida</taxon>
        <taxon>Ixodoidea</taxon>
        <taxon>Ixodidae</taxon>
        <taxon>Rhipicephalinae</taxon>
        <taxon>Dermacentor</taxon>
    </lineage>
</organism>
<name>A0ACB8CAC2_DERSI</name>